<name>F0WGB7_9STRA</name>
<dbReference type="Pfam" id="PF08711">
    <property type="entry name" value="Med26"/>
    <property type="match status" value="1"/>
</dbReference>
<reference evidence="5" key="1">
    <citation type="journal article" date="2011" name="PLoS Biol.">
        <title>Gene gain and loss during evolution of obligate parasitism in the white rust pathogen of Arabidopsis thaliana.</title>
        <authorList>
            <person name="Kemen E."/>
            <person name="Gardiner A."/>
            <person name="Schultz-Larsen T."/>
            <person name="Kemen A.C."/>
            <person name="Balmuth A.L."/>
            <person name="Robert-Seilaniantz A."/>
            <person name="Bailey K."/>
            <person name="Holub E."/>
            <person name="Studholme D.J."/>
            <person name="Maclean D."/>
            <person name="Jones J.D."/>
        </authorList>
    </citation>
    <scope>NUCLEOTIDE SEQUENCE</scope>
</reference>
<dbReference type="AlphaFoldDB" id="F0WGB7"/>
<dbReference type="GO" id="GO:0005634">
    <property type="term" value="C:nucleus"/>
    <property type="evidence" value="ECO:0007669"/>
    <property type="project" value="UniProtKB-SubCell"/>
</dbReference>
<dbReference type="PROSITE" id="PS51319">
    <property type="entry name" value="TFIIS_N"/>
    <property type="match status" value="1"/>
</dbReference>
<accession>F0WGB7</accession>
<sequence>MPQDEDERKTDSINDMFGEDDSDEGDEMQSERKTTKDAAGLFDSESESENERHSAVKETLPASATKRLQSGRAQKKARISPRLSTQSDGKPQRRNDADEYDSGEEAAPTKEDDDFIDREDDLADVLGEYEQEKQQFDDERPVDRVEQEAVFEEDTYFDDTLKSLKTGRRSSKMNLSIQDMERVTQELLFQMDKAWAEDQNAISSGRPAFAKIKFVDHALQIMRKQRLQPMLLDFDLLSIIRKWIQPLGDGALPNLGMRTKMISMVHRLPIYKEHLKRSGFGKVIMTLWKHSDETPENKELCREMIDRWSRSVFNKILDYSKLAELEAEKAESQSFRRNQRPSNPSATGTRTDIFDSQNTSNTERAVDEIGTNSHRARLPEQLRFDFIHRPQPKVDLRNVSSKKVDPDSRKGRLLKRMSEIAKPRKKGKRAIGISIEGR</sequence>
<dbReference type="SUPFAM" id="SSF47676">
    <property type="entry name" value="Conserved domain common to transcription factors TFIIS, elongin A, CRSP70"/>
    <property type="match status" value="1"/>
</dbReference>
<feature type="domain" description="TFIIS N-terminal" evidence="4">
    <location>
        <begin position="238"/>
        <end position="315"/>
    </location>
</feature>
<proteinExistence type="inferred from homology"/>
<feature type="compositionally biased region" description="Polar residues" evidence="3">
    <location>
        <begin position="332"/>
        <end position="363"/>
    </location>
</feature>
<feature type="region of interest" description="Disordered" evidence="3">
    <location>
        <begin position="1"/>
        <end position="116"/>
    </location>
</feature>
<dbReference type="InterPro" id="IPR017923">
    <property type="entry name" value="TFIIS_N"/>
</dbReference>
<protein>
    <submittedName>
        <fullName evidence="5">Uncharacterized protein AlNc14C90G5648</fullName>
    </submittedName>
</protein>
<evidence type="ECO:0000256" key="1">
    <source>
        <dbReference type="ARBA" id="ARBA00037992"/>
    </source>
</evidence>
<evidence type="ECO:0000259" key="4">
    <source>
        <dbReference type="PROSITE" id="PS51319"/>
    </source>
</evidence>
<feature type="compositionally biased region" description="Acidic residues" evidence="3">
    <location>
        <begin position="17"/>
        <end position="28"/>
    </location>
</feature>
<dbReference type="GO" id="GO:0016973">
    <property type="term" value="P:poly(A)+ mRNA export from nucleus"/>
    <property type="evidence" value="ECO:0007669"/>
    <property type="project" value="TreeGrafter"/>
</dbReference>
<reference evidence="5" key="2">
    <citation type="submission" date="2011-02" db="EMBL/GenBank/DDBJ databases">
        <authorList>
            <person name="MacLean D."/>
        </authorList>
    </citation>
    <scope>NUCLEOTIDE SEQUENCE</scope>
</reference>
<gene>
    <name evidence="5" type="primary">AlNc14C90G5648</name>
    <name evidence="5" type="ORF">ALNC14_064200</name>
</gene>
<dbReference type="HOGENOM" id="CLU_027468_1_0_1"/>
<dbReference type="PANTHER" id="PTHR46010:SF1">
    <property type="entry name" value="PROTEIN IWS1 HOMOLOG"/>
    <property type="match status" value="1"/>
</dbReference>
<organism evidence="5">
    <name type="scientific">Albugo laibachii Nc14</name>
    <dbReference type="NCBI Taxonomy" id="890382"/>
    <lineage>
        <taxon>Eukaryota</taxon>
        <taxon>Sar</taxon>
        <taxon>Stramenopiles</taxon>
        <taxon>Oomycota</taxon>
        <taxon>Peronosporomycetes</taxon>
        <taxon>Albuginales</taxon>
        <taxon>Albuginaceae</taxon>
        <taxon>Albugo</taxon>
    </lineage>
</organism>
<dbReference type="PANTHER" id="PTHR46010">
    <property type="entry name" value="PROTEIN IWS1 HOMOLOG"/>
    <property type="match status" value="1"/>
</dbReference>
<comment type="similarity">
    <text evidence="1">Belongs to the IWS1 family.</text>
</comment>
<evidence type="ECO:0000256" key="3">
    <source>
        <dbReference type="SAM" id="MobiDB-lite"/>
    </source>
</evidence>
<dbReference type="EMBL" id="FR824135">
    <property type="protein sequence ID" value="CCA20277.1"/>
    <property type="molecule type" value="Genomic_DNA"/>
</dbReference>
<comment type="subcellular location">
    <subcellularLocation>
        <location evidence="2">Nucleus</location>
    </subcellularLocation>
</comment>
<dbReference type="Gene3D" id="1.20.930.10">
    <property type="entry name" value="Conserved domain common to transcription factors TFIIS, elongin A, CRSP70"/>
    <property type="match status" value="1"/>
</dbReference>
<dbReference type="InterPro" id="IPR051037">
    <property type="entry name" value="RNAPII_TF_IWS1"/>
</dbReference>
<evidence type="ECO:0000256" key="2">
    <source>
        <dbReference type="PROSITE-ProRule" id="PRU00649"/>
    </source>
</evidence>
<keyword evidence="2" id="KW-0539">Nucleus</keyword>
<dbReference type="InterPro" id="IPR035441">
    <property type="entry name" value="TFIIS/LEDGF_dom_sf"/>
</dbReference>
<feature type="compositionally biased region" description="Basic and acidic residues" evidence="3">
    <location>
        <begin position="1"/>
        <end position="12"/>
    </location>
</feature>
<evidence type="ECO:0000313" key="5">
    <source>
        <dbReference type="EMBL" id="CCA20277.1"/>
    </source>
</evidence>
<feature type="region of interest" description="Disordered" evidence="3">
    <location>
        <begin position="330"/>
        <end position="373"/>
    </location>
</feature>